<organism evidence="1 2">
    <name type="scientific">Jonesia denitrificans (strain ATCC 14870 / DSM 20603 / BCRC 15368 / CIP 55.134 / JCM 11481 / NBRC 15587 / NCTC 10816 / Prevot 55134)</name>
    <name type="common">Listeria denitrificans</name>
    <dbReference type="NCBI Taxonomy" id="471856"/>
    <lineage>
        <taxon>Bacteria</taxon>
        <taxon>Bacillati</taxon>
        <taxon>Actinomycetota</taxon>
        <taxon>Actinomycetes</taxon>
        <taxon>Micrococcales</taxon>
        <taxon>Jonesiaceae</taxon>
        <taxon>Jonesia</taxon>
    </lineage>
</organism>
<dbReference type="Proteomes" id="UP000000628">
    <property type="component" value="Chromosome"/>
</dbReference>
<dbReference type="RefSeq" id="WP_015770587.1">
    <property type="nucleotide sequence ID" value="NC_013174.1"/>
</dbReference>
<dbReference type="OrthoDB" id="3194910at2"/>
<keyword evidence="2" id="KW-1185">Reference proteome</keyword>
<evidence type="ECO:0008006" key="3">
    <source>
        <dbReference type="Google" id="ProtNLM"/>
    </source>
</evidence>
<dbReference type="Pfam" id="PF04237">
    <property type="entry name" value="YjbR"/>
    <property type="match status" value="1"/>
</dbReference>
<dbReference type="InterPro" id="IPR007351">
    <property type="entry name" value="YjbR"/>
</dbReference>
<dbReference type="SUPFAM" id="SSF142906">
    <property type="entry name" value="YjbR-like"/>
    <property type="match status" value="1"/>
</dbReference>
<dbReference type="EMBL" id="CP001706">
    <property type="protein sequence ID" value="ACV07958.1"/>
    <property type="molecule type" value="Genomic_DNA"/>
</dbReference>
<dbReference type="AlphaFoldDB" id="C7QZ50"/>
<dbReference type="InterPro" id="IPR058532">
    <property type="entry name" value="YjbR/MT2646/Rv2570-like"/>
</dbReference>
<protein>
    <recommendedName>
        <fullName evidence="3">MmcQ-like protein</fullName>
    </recommendedName>
</protein>
<dbReference type="STRING" id="471856.Jden_0285"/>
<dbReference type="Gene3D" id="3.90.1150.30">
    <property type="match status" value="1"/>
</dbReference>
<dbReference type="PANTHER" id="PTHR35145:SF1">
    <property type="entry name" value="CYTOPLASMIC PROTEIN"/>
    <property type="match status" value="1"/>
</dbReference>
<gene>
    <name evidence="1" type="ordered locus">Jden_0285</name>
</gene>
<accession>C7QZ50</accession>
<dbReference type="eggNOG" id="COG2315">
    <property type="taxonomic scope" value="Bacteria"/>
</dbReference>
<evidence type="ECO:0000313" key="1">
    <source>
        <dbReference type="EMBL" id="ACV07958.1"/>
    </source>
</evidence>
<proteinExistence type="predicted"/>
<dbReference type="InterPro" id="IPR038056">
    <property type="entry name" value="YjbR-like_sf"/>
</dbReference>
<dbReference type="KEGG" id="jde:Jden_0285"/>
<dbReference type="HOGENOM" id="CLU_105851_1_1_11"/>
<evidence type="ECO:0000313" key="2">
    <source>
        <dbReference type="Proteomes" id="UP000000628"/>
    </source>
</evidence>
<sequence>MDSDTLLALCLSYNGTYEDHPFGEDTTVIKVRATPTSASKMFALLWITPNTTRINLKCEPALATQLRRTHPWITPGYHMNKTHWNTLTIRTGEPVDDRLIHDLIEDSYDLVVASLPRRDQRLLSWPPSEENVGK</sequence>
<dbReference type="PANTHER" id="PTHR35145">
    <property type="entry name" value="CYTOPLASMIC PROTEIN-RELATED"/>
    <property type="match status" value="1"/>
</dbReference>
<name>C7QZ50_JONDD</name>
<reference evidence="1 2" key="1">
    <citation type="journal article" date="2009" name="Stand. Genomic Sci.">
        <title>Complete genome sequence of Jonesia denitrificans type strain (Prevot 55134).</title>
        <authorList>
            <person name="Pukall R."/>
            <person name="Gehrich-Schroter G."/>
            <person name="Lapidus A."/>
            <person name="Nolan M."/>
            <person name="Glavina Del Rio T."/>
            <person name="Lucas S."/>
            <person name="Chen F."/>
            <person name="Tice H."/>
            <person name="Pitluck S."/>
            <person name="Cheng J.F."/>
            <person name="Copeland A."/>
            <person name="Saunders E."/>
            <person name="Brettin T."/>
            <person name="Detter J.C."/>
            <person name="Bruce D."/>
            <person name="Goodwin L."/>
            <person name="Pati A."/>
            <person name="Ivanova N."/>
            <person name="Mavromatis K."/>
            <person name="Ovchinnikova G."/>
            <person name="Chen A."/>
            <person name="Palaniappan K."/>
            <person name="Land M."/>
            <person name="Hauser L."/>
            <person name="Chang Y.J."/>
            <person name="Jeffries C.D."/>
            <person name="Chain P."/>
            <person name="Goker M."/>
            <person name="Bristow J."/>
            <person name="Eisen J.A."/>
            <person name="Markowitz V."/>
            <person name="Hugenholtz P."/>
            <person name="Kyrpides N.C."/>
            <person name="Klenk H.P."/>
            <person name="Han C."/>
        </authorList>
    </citation>
    <scope>NUCLEOTIDE SEQUENCE [LARGE SCALE GENOMIC DNA]</scope>
    <source>
        <strain evidence="2">ATCC 14870 / DSM 20603 / BCRC 15368 / CIP 55.134 / JCM 11481 / NBRC 15587 / NCTC 10816 / Prevot 55134</strain>
    </source>
</reference>